<dbReference type="InterPro" id="IPR012341">
    <property type="entry name" value="6hp_glycosidase-like_sf"/>
</dbReference>
<dbReference type="SUPFAM" id="SSF49785">
    <property type="entry name" value="Galactose-binding domain-like"/>
    <property type="match status" value="1"/>
</dbReference>
<dbReference type="InterPro" id="IPR004888">
    <property type="entry name" value="Glycoside_hydrolase_63"/>
</dbReference>
<dbReference type="AlphaFoldDB" id="A0A402D2H4"/>
<evidence type="ECO:0000313" key="6">
    <source>
        <dbReference type="Proteomes" id="UP000287394"/>
    </source>
</evidence>
<evidence type="ECO:0000313" key="5">
    <source>
        <dbReference type="EMBL" id="BDI29946.1"/>
    </source>
</evidence>
<keyword evidence="3" id="KW-0326">Glycosidase</keyword>
<dbReference type="PANTHER" id="PTHR10412:SF11">
    <property type="entry name" value="MANNOSYL-OLIGOSACCHARIDE GLUCOSIDASE"/>
    <property type="match status" value="1"/>
</dbReference>
<sequence>MKARYALICVLLLCAGACGRTDVTKAAPAPSAITLEGAKPAAQVGSTGEDRKAGSLYGHVLGKDWGTKAGDYAEYQFDEAAAVSPARLTVRYAREIPGAARFDVTLDGKNIGAVLLPSTGGWGDTAANFQTRDLLLPNLSAGAHTLRLTAAAPHAGPGEELSASPILDKIGGRDDKNSVGHGRNVAIYTGGPSRFFYATQEMGDVFNAADGAPVAWYPDHVLADPGLAPGNANLDQLTIDAKPVTPAAQADAPVSGVTERRQICVTADDVAVSRVILTNTTGAAITQSLEIAGDCRNSADYRGGPGGHKETRRDGDAVILTDSHVFPSVLPHGLSLAIGGSIAPASVETNTPGAYRLRYEVAVPAGGSKIVTLACAFDPDANKAKANLARVLGQNNPLEQNRADWAGFYEKQVPRFECSDPRINEIYGLRWFLLKFSTAGGSLGYFHYPVDMEGREAFQTYCCYSAPFMAFDLNWASDPSVGFGQLANMGSVAYDDGRFPWYATPETNHVHVDHASASGQSLLPWTAWRFYQIHGRKDMIAALYPTMKKDVDWWISDRDPDHNGLFTIDNQLETGMDDLHRRWKGGTPKRYEAIDASCYTYLNLKAVANMARLIGKSADASYYDSYAAKTANAVETILWDPALQRYRDRNPDNGELSDYNSLTIFYPMFAGIARKEHLSVITRYLTNPKEYWTKYPVPALSQTDPEFDPEHRYWAGLTWPATNSHVFEGFADTAKRLDRTQMAKAGELFQRMVALHSQPRADFYEHYHPLTGKPLSNFRDYMHSWWIETIVRETAGLEPQDDGGLRIDPLPMDLKYYALRGARYRGHLVDVLWNDAAAGKGLTVAVDGKVLRRVAAFQPGDAPIVIPAAEIRPK</sequence>
<proteinExistence type="inferred from homology"/>
<dbReference type="InterPro" id="IPR005084">
    <property type="entry name" value="CBM6"/>
</dbReference>
<dbReference type="SUPFAM" id="SSF48208">
    <property type="entry name" value="Six-hairpin glycosidases"/>
    <property type="match status" value="1"/>
</dbReference>
<dbReference type="KEGG" id="ccot:CCAX7_19970"/>
<dbReference type="Pfam" id="PF22422">
    <property type="entry name" value="MGH1-like_GH"/>
    <property type="match status" value="1"/>
</dbReference>
<dbReference type="Gene3D" id="1.50.10.10">
    <property type="match status" value="1"/>
</dbReference>
<organism evidence="5 6">
    <name type="scientific">Capsulimonas corticalis</name>
    <dbReference type="NCBI Taxonomy" id="2219043"/>
    <lineage>
        <taxon>Bacteria</taxon>
        <taxon>Bacillati</taxon>
        <taxon>Armatimonadota</taxon>
        <taxon>Armatimonadia</taxon>
        <taxon>Capsulimonadales</taxon>
        <taxon>Capsulimonadaceae</taxon>
        <taxon>Capsulimonas</taxon>
    </lineage>
</organism>
<dbReference type="GO" id="GO:0030246">
    <property type="term" value="F:carbohydrate binding"/>
    <property type="evidence" value="ECO:0007669"/>
    <property type="project" value="InterPro"/>
</dbReference>
<accession>A0A402D2H4</accession>
<reference evidence="5 6" key="1">
    <citation type="journal article" date="2019" name="Int. J. Syst. Evol. Microbiol.">
        <title>Capsulimonas corticalis gen. nov., sp. nov., an aerobic capsulated bacterium, of a novel bacterial order, Capsulimonadales ord. nov., of the class Armatimonadia of the phylum Armatimonadetes.</title>
        <authorList>
            <person name="Li J."/>
            <person name="Kudo C."/>
            <person name="Tonouchi A."/>
        </authorList>
    </citation>
    <scope>NUCLEOTIDE SEQUENCE [LARGE SCALE GENOMIC DNA]</scope>
    <source>
        <strain evidence="5 6">AX-7</strain>
    </source>
</reference>
<comment type="similarity">
    <text evidence="1">Belongs to the glycosyl hydrolase 63 family.</text>
</comment>
<dbReference type="InterPro" id="IPR008928">
    <property type="entry name" value="6-hairpin_glycosidase_sf"/>
</dbReference>
<dbReference type="PANTHER" id="PTHR10412">
    <property type="entry name" value="MANNOSYL-OLIGOSACCHARIDE GLUCOSIDASE"/>
    <property type="match status" value="1"/>
</dbReference>
<dbReference type="PROSITE" id="PS51175">
    <property type="entry name" value="CBM6"/>
    <property type="match status" value="1"/>
</dbReference>
<dbReference type="EMBL" id="AP025739">
    <property type="protein sequence ID" value="BDI29946.1"/>
    <property type="molecule type" value="Genomic_DNA"/>
</dbReference>
<dbReference type="RefSeq" id="WP_119323746.1">
    <property type="nucleotide sequence ID" value="NZ_AP025739.1"/>
</dbReference>
<dbReference type="OrthoDB" id="231241at2"/>
<dbReference type="GO" id="GO:0006487">
    <property type="term" value="P:protein N-linked glycosylation"/>
    <property type="evidence" value="ECO:0007669"/>
    <property type="project" value="TreeGrafter"/>
</dbReference>
<dbReference type="Proteomes" id="UP000287394">
    <property type="component" value="Chromosome"/>
</dbReference>
<dbReference type="GO" id="GO:0004573">
    <property type="term" value="F:Glc3Man9GlcNAc2 oligosaccharide glucosidase activity"/>
    <property type="evidence" value="ECO:0007669"/>
    <property type="project" value="InterPro"/>
</dbReference>
<keyword evidence="2" id="KW-0378">Hydrolase</keyword>
<keyword evidence="6" id="KW-1185">Reference proteome</keyword>
<feature type="domain" description="CBM6" evidence="4">
    <location>
        <begin position="33"/>
        <end position="173"/>
    </location>
</feature>
<protein>
    <recommendedName>
        <fullName evidence="4">CBM6 domain-containing protein</fullName>
    </recommendedName>
</protein>
<name>A0A402D2H4_9BACT</name>
<evidence type="ECO:0000256" key="2">
    <source>
        <dbReference type="ARBA" id="ARBA00022801"/>
    </source>
</evidence>
<dbReference type="Gene3D" id="2.60.120.260">
    <property type="entry name" value="Galactose-binding domain-like"/>
    <property type="match status" value="1"/>
</dbReference>
<dbReference type="InterPro" id="IPR008979">
    <property type="entry name" value="Galactose-bd-like_sf"/>
</dbReference>
<dbReference type="InterPro" id="IPR054491">
    <property type="entry name" value="MGH1-like_GH"/>
</dbReference>
<evidence type="ECO:0000256" key="1">
    <source>
        <dbReference type="ARBA" id="ARBA00010833"/>
    </source>
</evidence>
<evidence type="ECO:0000256" key="3">
    <source>
        <dbReference type="ARBA" id="ARBA00023295"/>
    </source>
</evidence>
<evidence type="ECO:0000259" key="4">
    <source>
        <dbReference type="PROSITE" id="PS51175"/>
    </source>
</evidence>
<gene>
    <name evidence="5" type="ORF">CCAX7_19970</name>
</gene>
<dbReference type="GO" id="GO:0009311">
    <property type="term" value="P:oligosaccharide metabolic process"/>
    <property type="evidence" value="ECO:0007669"/>
    <property type="project" value="InterPro"/>
</dbReference>